<name>A0A1W1CUC8_9ZZZZ</name>
<dbReference type="Pfam" id="PF02576">
    <property type="entry name" value="RimP_N"/>
    <property type="match status" value="1"/>
</dbReference>
<evidence type="ECO:0000256" key="2">
    <source>
        <dbReference type="ARBA" id="ARBA00022517"/>
    </source>
</evidence>
<evidence type="ECO:0000259" key="3">
    <source>
        <dbReference type="Pfam" id="PF02576"/>
    </source>
</evidence>
<gene>
    <name evidence="5" type="ORF">MNB_SV-3-531</name>
</gene>
<dbReference type="GO" id="GO:0000028">
    <property type="term" value="P:ribosomal small subunit assembly"/>
    <property type="evidence" value="ECO:0007669"/>
    <property type="project" value="TreeGrafter"/>
</dbReference>
<keyword evidence="2" id="KW-0690">Ribosome biogenesis</keyword>
<dbReference type="InterPro" id="IPR003728">
    <property type="entry name" value="Ribosome_maturation_RimP"/>
</dbReference>
<sequence length="143" mass="15903">MNLETQISKIIEANGASLYDTEIVTEFNETIYRVLITKVGGVDLDLCANISYELSPFLDVHPPMSQAYRLEISSPGIERKLSKPVHFKNAIGEKIKLKLGTGNKVKGILISADNDGIVVETKQGEEGFAYSELNTCKTYFDWN</sequence>
<feature type="domain" description="Ribosome maturation factor RimP N-terminal" evidence="3">
    <location>
        <begin position="7"/>
        <end position="78"/>
    </location>
</feature>
<dbReference type="PANTHER" id="PTHR33867:SF1">
    <property type="entry name" value="RIBOSOME MATURATION FACTOR RIMP"/>
    <property type="match status" value="1"/>
</dbReference>
<dbReference type="Pfam" id="PF17384">
    <property type="entry name" value="DUF150_C"/>
    <property type="match status" value="1"/>
</dbReference>
<dbReference type="InterPro" id="IPR036847">
    <property type="entry name" value="RimP_C_sf"/>
</dbReference>
<dbReference type="AlphaFoldDB" id="A0A1W1CUC8"/>
<dbReference type="EMBL" id="FPHI01000044">
    <property type="protein sequence ID" value="SFV69333.1"/>
    <property type="molecule type" value="Genomic_DNA"/>
</dbReference>
<dbReference type="GO" id="GO:0006412">
    <property type="term" value="P:translation"/>
    <property type="evidence" value="ECO:0007669"/>
    <property type="project" value="TreeGrafter"/>
</dbReference>
<dbReference type="InterPro" id="IPR028989">
    <property type="entry name" value="RimP_N"/>
</dbReference>
<evidence type="ECO:0000313" key="5">
    <source>
        <dbReference type="EMBL" id="SFV69333.1"/>
    </source>
</evidence>
<protein>
    <submittedName>
        <fullName evidence="5">FIG000325: clustered with transcription termination protein NusA</fullName>
    </submittedName>
</protein>
<reference evidence="5" key="1">
    <citation type="submission" date="2016-10" db="EMBL/GenBank/DDBJ databases">
        <authorList>
            <person name="de Groot N.N."/>
        </authorList>
    </citation>
    <scope>NUCLEOTIDE SEQUENCE</scope>
</reference>
<accession>A0A1W1CUC8</accession>
<dbReference type="SUPFAM" id="SSF74942">
    <property type="entry name" value="YhbC-like, C-terminal domain"/>
    <property type="match status" value="1"/>
</dbReference>
<organism evidence="5">
    <name type="scientific">hydrothermal vent metagenome</name>
    <dbReference type="NCBI Taxonomy" id="652676"/>
    <lineage>
        <taxon>unclassified sequences</taxon>
        <taxon>metagenomes</taxon>
        <taxon>ecological metagenomes</taxon>
    </lineage>
</organism>
<dbReference type="SUPFAM" id="SSF75420">
    <property type="entry name" value="YhbC-like, N-terminal domain"/>
    <property type="match status" value="1"/>
</dbReference>
<dbReference type="HAMAP" id="MF_01077">
    <property type="entry name" value="RimP"/>
    <property type="match status" value="1"/>
</dbReference>
<dbReference type="CDD" id="cd01734">
    <property type="entry name" value="YlxS_C"/>
    <property type="match status" value="1"/>
</dbReference>
<feature type="domain" description="Ribosome maturation factor RimP C-terminal" evidence="4">
    <location>
        <begin position="81"/>
        <end position="133"/>
    </location>
</feature>
<evidence type="ECO:0000259" key="4">
    <source>
        <dbReference type="Pfam" id="PF17384"/>
    </source>
</evidence>
<dbReference type="PANTHER" id="PTHR33867">
    <property type="entry name" value="RIBOSOME MATURATION FACTOR RIMP"/>
    <property type="match status" value="1"/>
</dbReference>
<dbReference type="InterPro" id="IPR028998">
    <property type="entry name" value="RimP_C"/>
</dbReference>
<evidence type="ECO:0000256" key="1">
    <source>
        <dbReference type="ARBA" id="ARBA00022490"/>
    </source>
</evidence>
<keyword evidence="1" id="KW-0963">Cytoplasm</keyword>
<dbReference type="InterPro" id="IPR035956">
    <property type="entry name" value="RimP_N_sf"/>
</dbReference>
<proteinExistence type="inferred from homology"/>
<dbReference type="GO" id="GO:0005829">
    <property type="term" value="C:cytosol"/>
    <property type="evidence" value="ECO:0007669"/>
    <property type="project" value="TreeGrafter"/>
</dbReference>
<dbReference type="Gene3D" id="3.30.300.70">
    <property type="entry name" value="RimP-like superfamily, N-terminal"/>
    <property type="match status" value="1"/>
</dbReference>